<dbReference type="OrthoDB" id="15362at2157"/>
<name>F8AI69_PYRYC</name>
<evidence type="ECO:0000313" key="3">
    <source>
        <dbReference type="Proteomes" id="UP000008386"/>
    </source>
</evidence>
<dbReference type="AlphaFoldDB" id="F8AI69"/>
<feature type="coiled-coil region" evidence="1">
    <location>
        <begin position="87"/>
        <end position="139"/>
    </location>
</feature>
<dbReference type="KEGG" id="pya:PYCH_06080"/>
<keyword evidence="3" id="KW-1185">Reference proteome</keyword>
<gene>
    <name evidence="2" type="ordered locus">PYCH_06080</name>
</gene>
<evidence type="ECO:0008006" key="4">
    <source>
        <dbReference type="Google" id="ProtNLM"/>
    </source>
</evidence>
<reference evidence="2 3" key="1">
    <citation type="journal article" date="2011" name="J. Bacteriol.">
        <title>Complete genome sequence of the obligate piezophilic hyperthermophilic archaeon Pyrococcus yayanosii CH1.</title>
        <authorList>
            <person name="Jun X."/>
            <person name="Lupeng L."/>
            <person name="Minjuan X."/>
            <person name="Oger P."/>
            <person name="Fengping W."/>
            <person name="Jebbar M."/>
            <person name="Xiang X."/>
        </authorList>
    </citation>
    <scope>NUCLEOTIDE SEQUENCE [LARGE SCALE GENOMIC DNA]</scope>
    <source>
        <strain evidence="3">CH1 / JCM 16557</strain>
    </source>
</reference>
<dbReference type="RefSeq" id="WP_013905353.1">
    <property type="nucleotide sequence ID" value="NC_015680.1"/>
</dbReference>
<keyword evidence="1" id="KW-0175">Coiled coil</keyword>
<evidence type="ECO:0000313" key="2">
    <source>
        <dbReference type="EMBL" id="AEH24296.1"/>
    </source>
</evidence>
<dbReference type="STRING" id="529709.PYCH_06080"/>
<dbReference type="InterPro" id="IPR017140">
    <property type="entry name" value="ThermoDBP-RPs_arc"/>
</dbReference>
<dbReference type="Proteomes" id="UP000008386">
    <property type="component" value="Chromosome"/>
</dbReference>
<accession>F8AI69</accession>
<dbReference type="Pfam" id="PF10015">
    <property type="entry name" value="ThermoDBP-RP_arch"/>
    <property type="match status" value="1"/>
</dbReference>
<sequence>MPKLMTGYVRASGYANKVRRVLFAITRGKVNPEEVVRAAGELNQSIFEKFREVGVKKEDVVRISVDFEIQDGKIIWNYDSLQIEVYRKEEEERLAQAMEEIEEMEKAFEEAIKELEGLAEKLRRLSEEISEKVERIKQEHTGLKLRVEEDET</sequence>
<dbReference type="PIRSF" id="PIRSF037214">
    <property type="entry name" value="UCP037214"/>
    <property type="match status" value="1"/>
</dbReference>
<protein>
    <recommendedName>
        <fullName evidence="4">DUF2258 domain-containing protein</fullName>
    </recommendedName>
</protein>
<dbReference type="HOGENOM" id="CLU_1754804_0_0_2"/>
<dbReference type="GeneID" id="10837184"/>
<organism evidence="2 3">
    <name type="scientific">Pyrococcus yayanosii (strain CH1 / JCM 16557)</name>
    <dbReference type="NCBI Taxonomy" id="529709"/>
    <lineage>
        <taxon>Archaea</taxon>
        <taxon>Methanobacteriati</taxon>
        <taxon>Methanobacteriota</taxon>
        <taxon>Thermococci</taxon>
        <taxon>Thermococcales</taxon>
        <taxon>Thermococcaceae</taxon>
        <taxon>Pyrococcus</taxon>
    </lineage>
</organism>
<evidence type="ECO:0000256" key="1">
    <source>
        <dbReference type="SAM" id="Coils"/>
    </source>
</evidence>
<dbReference type="EMBL" id="CP002779">
    <property type="protein sequence ID" value="AEH24296.1"/>
    <property type="molecule type" value="Genomic_DNA"/>
</dbReference>
<proteinExistence type="predicted"/>
<dbReference type="eggNOG" id="arCOG03772">
    <property type="taxonomic scope" value="Archaea"/>
</dbReference>